<evidence type="ECO:0000256" key="1">
    <source>
        <dbReference type="SAM" id="MobiDB-lite"/>
    </source>
</evidence>
<name>A0A933W1E4_RHOPL</name>
<gene>
    <name evidence="2" type="ORF">HZA66_13240</name>
</gene>
<reference evidence="2" key="1">
    <citation type="submission" date="2020-07" db="EMBL/GenBank/DDBJ databases">
        <title>Huge and variable diversity of episymbiotic CPR bacteria and DPANN archaea in groundwater ecosystems.</title>
        <authorList>
            <person name="He C.Y."/>
            <person name="Keren R."/>
            <person name="Whittaker M."/>
            <person name="Farag I.F."/>
            <person name="Doudna J."/>
            <person name="Cate J.H.D."/>
            <person name="Banfield J.F."/>
        </authorList>
    </citation>
    <scope>NUCLEOTIDE SEQUENCE</scope>
    <source>
        <strain evidence="2">NC_groundwater_1818_Pr3_B-0.1um_66_35</strain>
    </source>
</reference>
<protein>
    <submittedName>
        <fullName evidence="2">Uncharacterized protein</fullName>
    </submittedName>
</protein>
<evidence type="ECO:0000313" key="3">
    <source>
        <dbReference type="Proteomes" id="UP000782519"/>
    </source>
</evidence>
<comment type="caution">
    <text evidence="2">The sequence shown here is derived from an EMBL/GenBank/DDBJ whole genome shotgun (WGS) entry which is preliminary data.</text>
</comment>
<accession>A0A933W1E4</accession>
<feature type="compositionally biased region" description="Low complexity" evidence="1">
    <location>
        <begin position="20"/>
        <end position="49"/>
    </location>
</feature>
<dbReference type="AlphaFoldDB" id="A0A933W1E4"/>
<sequence>MSRTATKRPAKPPPAKREAATSTVEKAAVKKTAAKTSAGKARATKTSAAKSDRPRIAKTSVAKTSVAKATVAETVEEPAVAQTAPILDITDHDDGESPSTPRRRGPSGVTRTAVDRCNDPPPLSGLPLIDRVGQAAEREILQIEVIVGGNRVKPEQRTEAERRARTLASLARTLAALRQLRSDEQRRRSRDDDAIPRDLDELRRALSRRLEQMVDGRAQLPAAGDE</sequence>
<feature type="compositionally biased region" description="Low complexity" evidence="1">
    <location>
        <begin position="57"/>
        <end position="84"/>
    </location>
</feature>
<dbReference type="Proteomes" id="UP000782519">
    <property type="component" value="Unassembled WGS sequence"/>
</dbReference>
<feature type="compositionally biased region" description="Basic residues" evidence="1">
    <location>
        <begin position="1"/>
        <end position="10"/>
    </location>
</feature>
<dbReference type="EMBL" id="JACRJB010000037">
    <property type="protein sequence ID" value="MBI5130401.1"/>
    <property type="molecule type" value="Genomic_DNA"/>
</dbReference>
<organism evidence="2 3">
    <name type="scientific">Rhodopseudomonas palustris</name>
    <dbReference type="NCBI Taxonomy" id="1076"/>
    <lineage>
        <taxon>Bacteria</taxon>
        <taxon>Pseudomonadati</taxon>
        <taxon>Pseudomonadota</taxon>
        <taxon>Alphaproteobacteria</taxon>
        <taxon>Hyphomicrobiales</taxon>
        <taxon>Nitrobacteraceae</taxon>
        <taxon>Rhodopseudomonas</taxon>
    </lineage>
</organism>
<evidence type="ECO:0000313" key="2">
    <source>
        <dbReference type="EMBL" id="MBI5130401.1"/>
    </source>
</evidence>
<feature type="region of interest" description="Disordered" evidence="1">
    <location>
        <begin position="1"/>
        <end position="125"/>
    </location>
</feature>
<proteinExistence type="predicted"/>